<keyword evidence="3" id="KW-1185">Reference proteome</keyword>
<gene>
    <name evidence="2" type="ORF">B0J13DRAFT_5842</name>
</gene>
<name>A0A9P9JDC6_9HYPO</name>
<feature type="region of interest" description="Disordered" evidence="1">
    <location>
        <begin position="162"/>
        <end position="186"/>
    </location>
</feature>
<organism evidence="2 3">
    <name type="scientific">Dactylonectria estremocensis</name>
    <dbReference type="NCBI Taxonomy" id="1079267"/>
    <lineage>
        <taxon>Eukaryota</taxon>
        <taxon>Fungi</taxon>
        <taxon>Dikarya</taxon>
        <taxon>Ascomycota</taxon>
        <taxon>Pezizomycotina</taxon>
        <taxon>Sordariomycetes</taxon>
        <taxon>Hypocreomycetidae</taxon>
        <taxon>Hypocreales</taxon>
        <taxon>Nectriaceae</taxon>
        <taxon>Dactylonectria</taxon>
    </lineage>
</organism>
<evidence type="ECO:0000256" key="1">
    <source>
        <dbReference type="SAM" id="MobiDB-lite"/>
    </source>
</evidence>
<accession>A0A9P9JDC6</accession>
<evidence type="ECO:0000313" key="2">
    <source>
        <dbReference type="EMBL" id="KAH7162324.1"/>
    </source>
</evidence>
<reference evidence="2" key="1">
    <citation type="journal article" date="2021" name="Nat. Commun.">
        <title>Genetic determinants of endophytism in the Arabidopsis root mycobiome.</title>
        <authorList>
            <person name="Mesny F."/>
            <person name="Miyauchi S."/>
            <person name="Thiergart T."/>
            <person name="Pickel B."/>
            <person name="Atanasova L."/>
            <person name="Karlsson M."/>
            <person name="Huettel B."/>
            <person name="Barry K.W."/>
            <person name="Haridas S."/>
            <person name="Chen C."/>
            <person name="Bauer D."/>
            <person name="Andreopoulos W."/>
            <person name="Pangilinan J."/>
            <person name="LaButti K."/>
            <person name="Riley R."/>
            <person name="Lipzen A."/>
            <person name="Clum A."/>
            <person name="Drula E."/>
            <person name="Henrissat B."/>
            <person name="Kohler A."/>
            <person name="Grigoriev I.V."/>
            <person name="Martin F.M."/>
            <person name="Hacquard S."/>
        </authorList>
    </citation>
    <scope>NUCLEOTIDE SEQUENCE</scope>
    <source>
        <strain evidence="2">MPI-CAGE-AT-0021</strain>
    </source>
</reference>
<comment type="caution">
    <text evidence="2">The sequence shown here is derived from an EMBL/GenBank/DDBJ whole genome shotgun (WGS) entry which is preliminary data.</text>
</comment>
<protein>
    <submittedName>
        <fullName evidence="2">Uncharacterized protein</fullName>
    </submittedName>
</protein>
<sequence length="208" mass="23462">MVICIQALLLRGQGDVIRHAEPKPSPWVLGQTWAFLSLAVCSGLLVGHLTAPPGQTRYASFSERTGASLRGGWCYPTEISQMIAGCALAETFLPHGEQQKQIKSINILPLPYLRHRQTALICWRHPIFRNLCRVQHDFLYTVFRFPIPYFFQSTPHSHRHSVASFEASPSPLPTVPRKETAQPNTDFLHNKAQVQCQVERSRPPCLPT</sequence>
<dbReference type="EMBL" id="JAGMUU010000001">
    <property type="protein sequence ID" value="KAH7162324.1"/>
    <property type="molecule type" value="Genomic_DNA"/>
</dbReference>
<proteinExistence type="predicted"/>
<dbReference type="AlphaFoldDB" id="A0A9P9JDC6"/>
<dbReference type="Proteomes" id="UP000717696">
    <property type="component" value="Unassembled WGS sequence"/>
</dbReference>
<evidence type="ECO:0000313" key="3">
    <source>
        <dbReference type="Proteomes" id="UP000717696"/>
    </source>
</evidence>